<evidence type="ECO:0000256" key="19">
    <source>
        <dbReference type="ARBA" id="ARBA00047899"/>
    </source>
</evidence>
<accession>A0ABD1S811</accession>
<gene>
    <name evidence="25" type="ORF">Fot_40568</name>
</gene>
<feature type="domain" description="Protein kinase" evidence="24">
    <location>
        <begin position="651"/>
        <end position="931"/>
    </location>
</feature>
<comment type="similarity">
    <text evidence="2">Belongs to the protein kinase superfamily. Ser/Thr protein kinase family.</text>
</comment>
<comment type="subcellular location">
    <subcellularLocation>
        <location evidence="1">Cell membrane</location>
        <topology evidence="1">Single-pass type I membrane protein</topology>
    </subcellularLocation>
</comment>
<comment type="catalytic activity">
    <reaction evidence="19">
        <text>L-threonyl-[protein] + ATP = O-phospho-L-threonyl-[protein] + ADP + H(+)</text>
        <dbReference type="Rhea" id="RHEA:46608"/>
        <dbReference type="Rhea" id="RHEA-COMP:11060"/>
        <dbReference type="Rhea" id="RHEA-COMP:11605"/>
        <dbReference type="ChEBI" id="CHEBI:15378"/>
        <dbReference type="ChEBI" id="CHEBI:30013"/>
        <dbReference type="ChEBI" id="CHEBI:30616"/>
        <dbReference type="ChEBI" id="CHEBI:61977"/>
        <dbReference type="ChEBI" id="CHEBI:456216"/>
        <dbReference type="EC" id="2.7.11.1"/>
    </reaction>
</comment>
<dbReference type="Gene3D" id="1.10.510.10">
    <property type="entry name" value="Transferase(Phosphotransferase) domain 1"/>
    <property type="match status" value="1"/>
</dbReference>
<keyword evidence="8" id="KW-0808">Transferase</keyword>
<dbReference type="AlphaFoldDB" id="A0ABD1S811"/>
<evidence type="ECO:0000256" key="20">
    <source>
        <dbReference type="ARBA" id="ARBA00048679"/>
    </source>
</evidence>
<protein>
    <recommendedName>
        <fullName evidence="3">non-specific serine/threonine protein kinase</fullName>
        <ecNumber evidence="3">2.7.11.1</ecNumber>
    </recommendedName>
</protein>
<evidence type="ECO:0000256" key="18">
    <source>
        <dbReference type="ARBA" id="ARBA00023180"/>
    </source>
</evidence>
<comment type="caution">
    <text evidence="25">The sequence shown here is derived from an EMBL/GenBank/DDBJ whole genome shotgun (WGS) entry which is preliminary data.</text>
</comment>
<keyword evidence="7" id="KW-0433">Leucine-rich repeat</keyword>
<evidence type="ECO:0000256" key="5">
    <source>
        <dbReference type="ARBA" id="ARBA00022527"/>
    </source>
</evidence>
<evidence type="ECO:0000256" key="17">
    <source>
        <dbReference type="ARBA" id="ARBA00023170"/>
    </source>
</evidence>
<evidence type="ECO:0000256" key="9">
    <source>
        <dbReference type="ARBA" id="ARBA00022692"/>
    </source>
</evidence>
<dbReference type="GO" id="GO:0051606">
    <property type="term" value="P:detection of stimulus"/>
    <property type="evidence" value="ECO:0007669"/>
    <property type="project" value="UniProtKB-ARBA"/>
</dbReference>
<evidence type="ECO:0000256" key="22">
    <source>
        <dbReference type="SAM" id="Phobius"/>
    </source>
</evidence>
<organism evidence="25 26">
    <name type="scientific">Forsythia ovata</name>
    <dbReference type="NCBI Taxonomy" id="205694"/>
    <lineage>
        <taxon>Eukaryota</taxon>
        <taxon>Viridiplantae</taxon>
        <taxon>Streptophyta</taxon>
        <taxon>Embryophyta</taxon>
        <taxon>Tracheophyta</taxon>
        <taxon>Spermatophyta</taxon>
        <taxon>Magnoliopsida</taxon>
        <taxon>eudicotyledons</taxon>
        <taxon>Gunneridae</taxon>
        <taxon>Pentapetalae</taxon>
        <taxon>asterids</taxon>
        <taxon>lamiids</taxon>
        <taxon>Lamiales</taxon>
        <taxon>Oleaceae</taxon>
        <taxon>Forsythieae</taxon>
        <taxon>Forsythia</taxon>
    </lineage>
</organism>
<keyword evidence="5" id="KW-0723">Serine/threonine-protein kinase</keyword>
<evidence type="ECO:0000256" key="3">
    <source>
        <dbReference type="ARBA" id="ARBA00012513"/>
    </source>
</evidence>
<dbReference type="InterPro" id="IPR000719">
    <property type="entry name" value="Prot_kinase_dom"/>
</dbReference>
<keyword evidence="4" id="KW-1003">Cell membrane</keyword>
<dbReference type="InterPro" id="IPR032675">
    <property type="entry name" value="LRR_dom_sf"/>
</dbReference>
<keyword evidence="13" id="KW-0418">Kinase</keyword>
<dbReference type="InterPro" id="IPR011009">
    <property type="entry name" value="Kinase-like_dom_sf"/>
</dbReference>
<feature type="region of interest" description="Disordered" evidence="21">
    <location>
        <begin position="101"/>
        <end position="126"/>
    </location>
</feature>
<keyword evidence="6" id="KW-0597">Phosphoprotein</keyword>
<evidence type="ECO:0000256" key="4">
    <source>
        <dbReference type="ARBA" id="ARBA00022475"/>
    </source>
</evidence>
<dbReference type="Proteomes" id="UP001604277">
    <property type="component" value="Unassembled WGS sequence"/>
</dbReference>
<dbReference type="Pfam" id="PF08263">
    <property type="entry name" value="LRRNT_2"/>
    <property type="match status" value="1"/>
</dbReference>
<keyword evidence="18" id="KW-0325">Glycoprotein</keyword>
<dbReference type="PANTHER" id="PTHR27008">
    <property type="entry name" value="OS04G0122200 PROTEIN"/>
    <property type="match status" value="1"/>
</dbReference>
<proteinExistence type="inferred from homology"/>
<evidence type="ECO:0000256" key="8">
    <source>
        <dbReference type="ARBA" id="ARBA00022679"/>
    </source>
</evidence>
<dbReference type="SUPFAM" id="SSF52058">
    <property type="entry name" value="L domain-like"/>
    <property type="match status" value="1"/>
</dbReference>
<dbReference type="SUPFAM" id="SSF56112">
    <property type="entry name" value="Protein kinase-like (PK-like)"/>
    <property type="match status" value="1"/>
</dbReference>
<dbReference type="FunFam" id="3.80.10.10:FF:000470">
    <property type="entry name" value="LRR receptor-like serine/threonine-protein kinase RPK2"/>
    <property type="match status" value="1"/>
</dbReference>
<dbReference type="GO" id="GO:0006952">
    <property type="term" value="P:defense response"/>
    <property type="evidence" value="ECO:0007669"/>
    <property type="project" value="UniProtKB-ARBA"/>
</dbReference>
<evidence type="ECO:0000313" key="26">
    <source>
        <dbReference type="Proteomes" id="UP001604277"/>
    </source>
</evidence>
<feature type="compositionally biased region" description="Low complexity" evidence="21">
    <location>
        <begin position="101"/>
        <end position="110"/>
    </location>
</feature>
<dbReference type="Gene3D" id="3.80.10.10">
    <property type="entry name" value="Ribonuclease Inhibitor"/>
    <property type="match status" value="3"/>
</dbReference>
<dbReference type="GO" id="GO:0005886">
    <property type="term" value="C:plasma membrane"/>
    <property type="evidence" value="ECO:0007669"/>
    <property type="project" value="UniProtKB-SubCell"/>
</dbReference>
<dbReference type="FunFam" id="3.30.200.20:FF:000661">
    <property type="entry name" value="Serine-threonine protein kinase plant-type"/>
    <property type="match status" value="1"/>
</dbReference>
<dbReference type="InterPro" id="IPR051809">
    <property type="entry name" value="Plant_receptor-like_S/T_kinase"/>
</dbReference>
<evidence type="ECO:0000256" key="1">
    <source>
        <dbReference type="ARBA" id="ARBA00004251"/>
    </source>
</evidence>
<dbReference type="EMBL" id="JBFOLJ010000011">
    <property type="protein sequence ID" value="KAL2496811.1"/>
    <property type="molecule type" value="Genomic_DNA"/>
</dbReference>
<keyword evidence="14" id="KW-0067">ATP-binding</keyword>
<dbReference type="InterPro" id="IPR001611">
    <property type="entry name" value="Leu-rich_rpt"/>
</dbReference>
<keyword evidence="10 23" id="KW-0732">Signal</keyword>
<evidence type="ECO:0000256" key="10">
    <source>
        <dbReference type="ARBA" id="ARBA00022729"/>
    </source>
</evidence>
<evidence type="ECO:0000256" key="12">
    <source>
        <dbReference type="ARBA" id="ARBA00022741"/>
    </source>
</evidence>
<keyword evidence="26" id="KW-1185">Reference proteome</keyword>
<keyword evidence="17" id="KW-0675">Receptor</keyword>
<dbReference type="InterPro" id="IPR013210">
    <property type="entry name" value="LRR_N_plant-typ"/>
</dbReference>
<name>A0ABD1S811_9LAMI</name>
<feature type="chain" id="PRO_5044749364" description="non-specific serine/threonine protein kinase" evidence="23">
    <location>
        <begin position="22"/>
        <end position="938"/>
    </location>
</feature>
<keyword evidence="9 22" id="KW-0812">Transmembrane</keyword>
<evidence type="ECO:0000256" key="14">
    <source>
        <dbReference type="ARBA" id="ARBA00022840"/>
    </source>
</evidence>
<dbReference type="FunFam" id="1.10.510.10:FF:000358">
    <property type="entry name" value="Putative leucine-rich repeat receptor-like serine/threonine-protein kinase"/>
    <property type="match status" value="1"/>
</dbReference>
<dbReference type="FunFam" id="3.80.10.10:FF:000095">
    <property type="entry name" value="LRR receptor-like serine/threonine-protein kinase GSO1"/>
    <property type="match status" value="1"/>
</dbReference>
<evidence type="ECO:0000256" key="23">
    <source>
        <dbReference type="SAM" id="SignalP"/>
    </source>
</evidence>
<sequence>MGNNVLFTMFSFFICVVACFGRSDDESALLAFKSKITYDPYNILAKNWSRGTPFCNWIGITCSRRHGRVTSLNLTSMDLQEFPPILVPYILPPQTFDVGTTTHHAGNTTAPRRELPLSSPVSTTLASPAPHRTIPYSIGSLSNLGILNIGNNSFHGHIPRDLGQLSSLTVLGLYYNELNGEIPESIYNLSKLRFFELANNRISGNLPSSMGNVLPDLELVPLHNNQFSGEIPISISNLSQLQILNLNTNLFTGRVPTNLGTLQKLEILDIDDNHLTNDPSMFELDFLISLRNCSKLKTIRIGKNSFDGRLPKSLALGGNLSQSLETLEASSCGIKGIIPNEIANLSNLIWLEIGGNDLEGEIPGALSRLSKLQKLILNSSKLKGSIPVTLCDLGRLYELNLANNQLSEQLPRCLGNISSLQRIYLGHNELTSVELSALWRNKNLQIVDLSSNNFNGSLGSEIGSVQGMQVLNLSGNQFSGDIPITIGRLEHLEKLIFSSNNLHGYIPESFSELVALQYLDLSQNTLSGAIPKSLEKLPNLVYFNVSFNRLSGEIPNEGLFKNLTADSFIGNKELCGASRFKVMQCKARSSSKTRAWKYILPSIAFIICLAIIVVWLMRHRNRNTTLTSQSSSLVTVKRISYYDILKSTSNFDDKNLIGRGSIGTVYKGTFSNGMIAAIKVFNLDLESANHSFDTECNILCNIRHRNLVKVISSCSNLDLKALVLDYMSKGNFSSWLYSSNYCLNMDQRLEIMIDLASAMEYLHHGHPFPVVHCDLKPSNILLDEDMVAHVADFGISKPLTQDQIILHTKTLGTIGYMAPEYGSTGMISTMADVYSYGILLMETFTKKKPTDDMFAGELNLRRWLLELYPDAIVQVMDVDLVDGVEENIKAKESCFRSIMGLALECTADLPEERLSMENVLIRLKKIKMEFLSNVTEEE</sequence>
<keyword evidence="11" id="KW-0677">Repeat</keyword>
<dbReference type="GO" id="GO:0005524">
    <property type="term" value="F:ATP binding"/>
    <property type="evidence" value="ECO:0007669"/>
    <property type="project" value="UniProtKB-KW"/>
</dbReference>
<evidence type="ECO:0000256" key="11">
    <source>
        <dbReference type="ARBA" id="ARBA00022737"/>
    </source>
</evidence>
<dbReference type="SMART" id="SM00220">
    <property type="entry name" value="S_TKc"/>
    <property type="match status" value="1"/>
</dbReference>
<evidence type="ECO:0000256" key="13">
    <source>
        <dbReference type="ARBA" id="ARBA00022777"/>
    </source>
</evidence>
<dbReference type="SMART" id="SM00369">
    <property type="entry name" value="LRR_TYP"/>
    <property type="match status" value="8"/>
</dbReference>
<evidence type="ECO:0000256" key="21">
    <source>
        <dbReference type="SAM" id="MobiDB-lite"/>
    </source>
</evidence>
<dbReference type="Pfam" id="PF00560">
    <property type="entry name" value="LRR_1"/>
    <property type="match status" value="4"/>
</dbReference>
<feature type="transmembrane region" description="Helical" evidence="22">
    <location>
        <begin position="595"/>
        <end position="617"/>
    </location>
</feature>
<dbReference type="EC" id="2.7.11.1" evidence="3"/>
<keyword evidence="12" id="KW-0547">Nucleotide-binding</keyword>
<evidence type="ECO:0000256" key="16">
    <source>
        <dbReference type="ARBA" id="ARBA00023136"/>
    </source>
</evidence>
<evidence type="ECO:0000256" key="7">
    <source>
        <dbReference type="ARBA" id="ARBA00022614"/>
    </source>
</evidence>
<dbReference type="PROSITE" id="PS00108">
    <property type="entry name" value="PROTEIN_KINASE_ST"/>
    <property type="match status" value="1"/>
</dbReference>
<evidence type="ECO:0000256" key="15">
    <source>
        <dbReference type="ARBA" id="ARBA00022989"/>
    </source>
</evidence>
<dbReference type="Pfam" id="PF00069">
    <property type="entry name" value="Pkinase"/>
    <property type="match status" value="1"/>
</dbReference>
<comment type="catalytic activity">
    <reaction evidence="20">
        <text>L-seryl-[protein] + ATP = O-phospho-L-seryl-[protein] + ADP + H(+)</text>
        <dbReference type="Rhea" id="RHEA:17989"/>
        <dbReference type="Rhea" id="RHEA-COMP:9863"/>
        <dbReference type="Rhea" id="RHEA-COMP:11604"/>
        <dbReference type="ChEBI" id="CHEBI:15378"/>
        <dbReference type="ChEBI" id="CHEBI:29999"/>
        <dbReference type="ChEBI" id="CHEBI:30616"/>
        <dbReference type="ChEBI" id="CHEBI:83421"/>
        <dbReference type="ChEBI" id="CHEBI:456216"/>
        <dbReference type="EC" id="2.7.11.1"/>
    </reaction>
</comment>
<evidence type="ECO:0000256" key="6">
    <source>
        <dbReference type="ARBA" id="ARBA00022553"/>
    </source>
</evidence>
<dbReference type="GO" id="GO:0004674">
    <property type="term" value="F:protein serine/threonine kinase activity"/>
    <property type="evidence" value="ECO:0007669"/>
    <property type="project" value="UniProtKB-KW"/>
</dbReference>
<dbReference type="PANTHER" id="PTHR27008:SF585">
    <property type="entry name" value="PROTEIN KINASE DOMAIN-CONTAINING PROTEIN"/>
    <property type="match status" value="1"/>
</dbReference>
<dbReference type="InterPro" id="IPR008271">
    <property type="entry name" value="Ser/Thr_kinase_AS"/>
</dbReference>
<evidence type="ECO:0000313" key="25">
    <source>
        <dbReference type="EMBL" id="KAL2496811.1"/>
    </source>
</evidence>
<dbReference type="GO" id="GO:0051707">
    <property type="term" value="P:response to other organism"/>
    <property type="evidence" value="ECO:0007669"/>
    <property type="project" value="UniProtKB-ARBA"/>
</dbReference>
<evidence type="ECO:0000256" key="2">
    <source>
        <dbReference type="ARBA" id="ARBA00008684"/>
    </source>
</evidence>
<dbReference type="SUPFAM" id="SSF52047">
    <property type="entry name" value="RNI-like"/>
    <property type="match status" value="1"/>
</dbReference>
<dbReference type="Gene3D" id="3.30.200.20">
    <property type="entry name" value="Phosphorylase Kinase, domain 1"/>
    <property type="match status" value="1"/>
</dbReference>
<evidence type="ECO:0000259" key="24">
    <source>
        <dbReference type="PROSITE" id="PS50011"/>
    </source>
</evidence>
<feature type="signal peptide" evidence="23">
    <location>
        <begin position="1"/>
        <end position="21"/>
    </location>
</feature>
<dbReference type="Pfam" id="PF13855">
    <property type="entry name" value="LRR_8"/>
    <property type="match status" value="2"/>
</dbReference>
<dbReference type="InterPro" id="IPR003591">
    <property type="entry name" value="Leu-rich_rpt_typical-subtyp"/>
</dbReference>
<keyword evidence="15 22" id="KW-1133">Transmembrane helix</keyword>
<dbReference type="PROSITE" id="PS50011">
    <property type="entry name" value="PROTEIN_KINASE_DOM"/>
    <property type="match status" value="1"/>
</dbReference>
<reference evidence="26" key="1">
    <citation type="submission" date="2024-07" db="EMBL/GenBank/DDBJ databases">
        <title>Two chromosome-level genome assemblies of Korean endemic species Abeliophyllum distichum and Forsythia ovata (Oleaceae).</title>
        <authorList>
            <person name="Jang H."/>
        </authorList>
    </citation>
    <scope>NUCLEOTIDE SEQUENCE [LARGE SCALE GENOMIC DNA]</scope>
</reference>
<keyword evidence="16 22" id="KW-0472">Membrane</keyword>